<accession>A0ABT4Q4K4</accession>
<dbReference type="NCBIfam" id="NF037959">
    <property type="entry name" value="MFS_SpdSyn"/>
    <property type="match status" value="1"/>
</dbReference>
<evidence type="ECO:0000256" key="1">
    <source>
        <dbReference type="ARBA" id="ARBA00023115"/>
    </source>
</evidence>
<dbReference type="InterPro" id="IPR029063">
    <property type="entry name" value="SAM-dependent_MTases_sf"/>
</dbReference>
<dbReference type="Pfam" id="PF01564">
    <property type="entry name" value="Spermine_synth"/>
    <property type="match status" value="1"/>
</dbReference>
<dbReference type="Gene3D" id="3.40.50.150">
    <property type="entry name" value="Vaccinia Virus protein VP39"/>
    <property type="match status" value="1"/>
</dbReference>
<comment type="caution">
    <text evidence="2">The sequence shown here is derived from an EMBL/GenBank/DDBJ whole genome shotgun (WGS) entry which is preliminary data.</text>
</comment>
<keyword evidence="1" id="KW-0620">Polyamine biosynthesis</keyword>
<dbReference type="PANTHER" id="PTHR43317">
    <property type="entry name" value="THERMOSPERMINE SYNTHASE ACAULIS5"/>
    <property type="match status" value="1"/>
</dbReference>
<organism evidence="2 3">
    <name type="scientific">Paenibacillus gyeongsangnamensis</name>
    <dbReference type="NCBI Taxonomy" id="3388067"/>
    <lineage>
        <taxon>Bacteria</taxon>
        <taxon>Bacillati</taxon>
        <taxon>Bacillota</taxon>
        <taxon>Bacilli</taxon>
        <taxon>Bacillales</taxon>
        <taxon>Paenibacillaceae</taxon>
        <taxon>Paenibacillus</taxon>
    </lineage>
</organism>
<dbReference type="SUPFAM" id="SSF53335">
    <property type="entry name" value="S-adenosyl-L-methionine-dependent methyltransferases"/>
    <property type="match status" value="1"/>
</dbReference>
<proteinExistence type="predicted"/>
<dbReference type="PANTHER" id="PTHR43317:SF1">
    <property type="entry name" value="THERMOSPERMINE SYNTHASE ACAULIS5"/>
    <property type="match status" value="1"/>
</dbReference>
<evidence type="ECO:0000313" key="2">
    <source>
        <dbReference type="EMBL" id="MCZ8511788.1"/>
    </source>
</evidence>
<keyword evidence="3" id="KW-1185">Reference proteome</keyword>
<sequence>MKEIEHLHLLAKEYSTYHEISVYEAANFEGELGRYRWLQFSDDAVQGAIDLSNPKRIVMEYPRAMIHFMEFYRPAFDNVFVIGHGIGTIAGHYPEKRFTVAEIDGKVVELSKAFFGYEKENVMIGDGRRILSEEAPDTFDYIILDAFNKKGTPSHLTTVEFFKMTSEKLRSHGSIMMNLMGKIRNDKLINAIHTTLKEAYAYSKAFCLPGKGAFDIRNILVIGSNNAFEGQPREMAGFVEIELEQGHVIMDSVPRDPDGRRSL</sequence>
<evidence type="ECO:0000313" key="3">
    <source>
        <dbReference type="Proteomes" id="UP001527882"/>
    </source>
</evidence>
<dbReference type="EMBL" id="JAQAGZ010000003">
    <property type="protein sequence ID" value="MCZ8511788.1"/>
    <property type="molecule type" value="Genomic_DNA"/>
</dbReference>
<dbReference type="Proteomes" id="UP001527882">
    <property type="component" value="Unassembled WGS sequence"/>
</dbReference>
<protein>
    <submittedName>
        <fullName evidence="2">Fused MFS/spermidine synthase</fullName>
    </submittedName>
</protein>
<reference evidence="2 3" key="1">
    <citation type="submission" date="2022-12" db="EMBL/GenBank/DDBJ databases">
        <title>Draft genome sequence of Paenibacillus sp. dW9.</title>
        <authorList>
            <person name="Choi E.-W."/>
            <person name="Kim D.-U."/>
        </authorList>
    </citation>
    <scope>NUCLEOTIDE SEQUENCE [LARGE SCALE GENOMIC DNA]</scope>
    <source>
        <strain evidence="3">dW9</strain>
    </source>
</reference>
<dbReference type="CDD" id="cd02440">
    <property type="entry name" value="AdoMet_MTases"/>
    <property type="match status" value="1"/>
</dbReference>
<gene>
    <name evidence="2" type="ORF">O9H85_04990</name>
</gene>
<name>A0ABT4Q4K4_9BACL</name>